<comment type="subcellular location">
    <subcellularLocation>
        <location evidence="1">Cell membrane</location>
        <topology evidence="1">Multi-pass membrane protein</topology>
    </subcellularLocation>
</comment>
<feature type="transmembrane region" description="Helical" evidence="6">
    <location>
        <begin position="126"/>
        <end position="150"/>
    </location>
</feature>
<dbReference type="Pfam" id="PF03606">
    <property type="entry name" value="DcuC"/>
    <property type="match status" value="1"/>
</dbReference>
<sequence length="525" mass="57034">MDATVNKKKKFKLKMPGAFVILFALTIIAVLATWAVPAGSYSKLSYDSTSSTLVVQQPNSGDKKLPATQKSLDQLGVKIKISQFTNGGITQAVSVPNTYQRLKQRPASLWDVTGSMVRGTIEAVDIMVFIFVLGGLIGVVKASGAFESGLLALTKKTKGHEFLLIFFVAILMVLGGTLCGIEEEAVAFYPILVPVFIAMGYDSIVSVGAIFLASSVGTSFSTINPFSVVIASNAAGTSFTQGLDWRIFGCAVAAIFIIVYLHWYSKKVKANPEFSYSYEDKESFDKMWSVTSEEEFTGESNETKVKKAAFTIRKKIILVLFVVTFPIMVWGVMSQGWWFPTMASSFLLFAILIMFLTATGEFGIGEKGVVDAFVNGASSLVGVSLIIGLARGINLVLNEGMISDTMLQFSSGLVKNMNGPMFIIVMLLIFFVLGFIVPSSSGLAVLSMPILAPLADSVNIPRFVVVTAYQFGQYAMLFLAPTGLVMATLQMLDMKYSHWLRFVWPVVVFVLVFGGSILVAQVLIY</sequence>
<dbReference type="STRING" id="1291743.LOSG293_080390"/>
<dbReference type="GO" id="GO:0005886">
    <property type="term" value="C:plasma membrane"/>
    <property type="evidence" value="ECO:0007669"/>
    <property type="project" value="UniProtKB-SubCell"/>
</dbReference>
<feature type="transmembrane region" description="Helical" evidence="6">
    <location>
        <begin position="471"/>
        <end position="490"/>
    </location>
</feature>
<dbReference type="RefSeq" id="WP_034526980.1">
    <property type="nucleotide sequence ID" value="NZ_BBJM01000008.1"/>
</dbReference>
<dbReference type="EMBL" id="BBJM01000008">
    <property type="protein sequence ID" value="GAK47553.1"/>
    <property type="molecule type" value="Genomic_DNA"/>
</dbReference>
<dbReference type="PANTHER" id="PTHR43652">
    <property type="entry name" value="BASIC AMINO ACID ANTIPORTER YFCC-RELATED"/>
    <property type="match status" value="1"/>
</dbReference>
<evidence type="ECO:0000256" key="4">
    <source>
        <dbReference type="ARBA" id="ARBA00022989"/>
    </source>
</evidence>
<feature type="transmembrane region" description="Helical" evidence="6">
    <location>
        <begin position="316"/>
        <end position="333"/>
    </location>
</feature>
<feature type="transmembrane region" description="Helical" evidence="6">
    <location>
        <begin position="187"/>
        <end position="213"/>
    </location>
</feature>
<feature type="transmembrane region" description="Helical" evidence="6">
    <location>
        <begin position="220"/>
        <end position="239"/>
    </location>
</feature>
<dbReference type="Proteomes" id="UP000028700">
    <property type="component" value="Unassembled WGS sequence"/>
</dbReference>
<dbReference type="AlphaFoldDB" id="A0A081BHN5"/>
<feature type="transmembrane region" description="Helical" evidence="6">
    <location>
        <begin position="245"/>
        <end position="264"/>
    </location>
</feature>
<gene>
    <name evidence="7" type="ORF">LOSG293_080390</name>
</gene>
<reference evidence="7" key="1">
    <citation type="journal article" date="2014" name="Genome Announc.">
        <title>Draft Genome Sequence of Lactobacillus oryzae Strain SG293T.</title>
        <authorList>
            <person name="Tanizawa Y."/>
            <person name="Fujisawa T."/>
            <person name="Mochizuki T."/>
            <person name="Kaminuma E."/>
            <person name="Nakamura Y."/>
            <person name="Tohno M."/>
        </authorList>
    </citation>
    <scope>NUCLEOTIDE SEQUENCE [LARGE SCALE GENOMIC DNA]</scope>
    <source>
        <strain evidence="7">SG293</strain>
    </source>
</reference>
<feature type="transmembrane region" description="Helical" evidence="6">
    <location>
        <begin position="372"/>
        <end position="397"/>
    </location>
</feature>
<dbReference type="InterPro" id="IPR018385">
    <property type="entry name" value="C4_dicarb_anaerob_car-like"/>
</dbReference>
<keyword evidence="2" id="KW-1003">Cell membrane</keyword>
<dbReference type="PANTHER" id="PTHR43652:SF6">
    <property type="entry name" value="ARGININE REPRESSOR"/>
    <property type="match status" value="1"/>
</dbReference>
<dbReference type="OrthoDB" id="255482at2"/>
<feature type="transmembrane region" description="Helical" evidence="6">
    <location>
        <begin position="339"/>
        <end position="360"/>
    </location>
</feature>
<dbReference type="InterPro" id="IPR051679">
    <property type="entry name" value="DASS-Related_Transporters"/>
</dbReference>
<accession>A0A081BHN5</accession>
<dbReference type="eggNOG" id="COG1288">
    <property type="taxonomic scope" value="Bacteria"/>
</dbReference>
<evidence type="ECO:0000256" key="3">
    <source>
        <dbReference type="ARBA" id="ARBA00022692"/>
    </source>
</evidence>
<organism evidence="7 8">
    <name type="scientific">Secundilactobacillus oryzae JCM 18671</name>
    <dbReference type="NCBI Taxonomy" id="1291743"/>
    <lineage>
        <taxon>Bacteria</taxon>
        <taxon>Bacillati</taxon>
        <taxon>Bacillota</taxon>
        <taxon>Bacilli</taxon>
        <taxon>Lactobacillales</taxon>
        <taxon>Lactobacillaceae</taxon>
        <taxon>Secundilactobacillus</taxon>
    </lineage>
</organism>
<name>A0A081BHN5_9LACO</name>
<feature type="transmembrane region" description="Helical" evidence="6">
    <location>
        <begin position="502"/>
        <end position="524"/>
    </location>
</feature>
<evidence type="ECO:0000256" key="5">
    <source>
        <dbReference type="ARBA" id="ARBA00023136"/>
    </source>
</evidence>
<feature type="transmembrane region" description="Helical" evidence="6">
    <location>
        <begin position="162"/>
        <end position="181"/>
    </location>
</feature>
<keyword evidence="5 6" id="KW-0472">Membrane</keyword>
<keyword evidence="4 6" id="KW-1133">Transmembrane helix</keyword>
<protein>
    <submittedName>
        <fullName evidence="7">Transporter</fullName>
    </submittedName>
</protein>
<proteinExistence type="predicted"/>
<evidence type="ECO:0000313" key="7">
    <source>
        <dbReference type="EMBL" id="GAK47553.1"/>
    </source>
</evidence>
<feature type="transmembrane region" description="Helical" evidence="6">
    <location>
        <begin position="417"/>
        <end position="436"/>
    </location>
</feature>
<evidence type="ECO:0000313" key="8">
    <source>
        <dbReference type="Proteomes" id="UP000028700"/>
    </source>
</evidence>
<evidence type="ECO:0000256" key="1">
    <source>
        <dbReference type="ARBA" id="ARBA00004651"/>
    </source>
</evidence>
<evidence type="ECO:0000256" key="6">
    <source>
        <dbReference type="SAM" id="Phobius"/>
    </source>
</evidence>
<keyword evidence="3 6" id="KW-0812">Transmembrane</keyword>
<evidence type="ECO:0000256" key="2">
    <source>
        <dbReference type="ARBA" id="ARBA00022475"/>
    </source>
</evidence>
<feature type="transmembrane region" description="Helical" evidence="6">
    <location>
        <begin position="17"/>
        <end position="36"/>
    </location>
</feature>
<comment type="caution">
    <text evidence="7">The sequence shown here is derived from an EMBL/GenBank/DDBJ whole genome shotgun (WGS) entry which is preliminary data.</text>
</comment>
<keyword evidence="8" id="KW-1185">Reference proteome</keyword>